<evidence type="ECO:0000313" key="2">
    <source>
        <dbReference type="EMBL" id="CAD9175056.1"/>
    </source>
</evidence>
<name>A0A7S1WLN6_ALECA</name>
<gene>
    <name evidence="2" type="ORF">ACAT0790_LOCUS51825</name>
</gene>
<protein>
    <submittedName>
        <fullName evidence="2">Uncharacterized protein</fullName>
    </submittedName>
</protein>
<feature type="region of interest" description="Disordered" evidence="1">
    <location>
        <begin position="292"/>
        <end position="324"/>
    </location>
</feature>
<evidence type="ECO:0000256" key="1">
    <source>
        <dbReference type="SAM" id="MobiDB-lite"/>
    </source>
</evidence>
<dbReference type="AlphaFoldDB" id="A0A7S1WLN6"/>
<proteinExistence type="predicted"/>
<dbReference type="EMBL" id="HBGE01086937">
    <property type="protein sequence ID" value="CAD9175056.1"/>
    <property type="molecule type" value="Transcribed_RNA"/>
</dbReference>
<accession>A0A7S1WLN6</accession>
<feature type="region of interest" description="Disordered" evidence="1">
    <location>
        <begin position="52"/>
        <end position="72"/>
    </location>
</feature>
<organism evidence="2">
    <name type="scientific">Alexandrium catenella</name>
    <name type="common">Red tide dinoflagellate</name>
    <name type="synonym">Gonyaulax catenella</name>
    <dbReference type="NCBI Taxonomy" id="2925"/>
    <lineage>
        <taxon>Eukaryota</taxon>
        <taxon>Sar</taxon>
        <taxon>Alveolata</taxon>
        <taxon>Dinophyceae</taxon>
        <taxon>Gonyaulacales</taxon>
        <taxon>Pyrocystaceae</taxon>
        <taxon>Alexandrium</taxon>
    </lineage>
</organism>
<reference evidence="2" key="1">
    <citation type="submission" date="2021-01" db="EMBL/GenBank/DDBJ databases">
        <authorList>
            <person name="Corre E."/>
            <person name="Pelletier E."/>
            <person name="Niang G."/>
            <person name="Scheremetjew M."/>
            <person name="Finn R."/>
            <person name="Kale V."/>
            <person name="Holt S."/>
            <person name="Cochrane G."/>
            <person name="Meng A."/>
            <person name="Brown T."/>
            <person name="Cohen L."/>
        </authorList>
    </citation>
    <scope>NUCLEOTIDE SEQUENCE</scope>
    <source>
        <strain evidence="2">OF101</strain>
    </source>
</reference>
<sequence>MDSLLCKLSVVRAGRRVPEFSSALGEPLEEDEQDVGTLASCRSNCQAALDRCQPEPEESTATPCPEEPSVAPRAREPLALDDGDEMEASHRASAQAAAEAAYRQRHALLVEKGLRYVNAPSGPVTALTDGCVEVKGRLQHGMPVRLLAVSGSHSKVIHEGQLDGVWIPSKVLVTAPPSRLAKSNQFSRQRVLPPATAQACRAPPDEQVDPALLPADAPPDHTAHIRVRYNGTHMNPLVSFRFDGMPFQTTVAAAGSRYAAEVIARACWLRFEKGWSKDDVLRFRNDCYDQLSRGSPAKRPRVERPEAMEVMSPASSPEESGAGA</sequence>